<evidence type="ECO:0000256" key="1">
    <source>
        <dbReference type="SAM" id="Phobius"/>
    </source>
</evidence>
<protein>
    <submittedName>
        <fullName evidence="2">Uncharacterized protein</fullName>
    </submittedName>
</protein>
<feature type="transmembrane region" description="Helical" evidence="1">
    <location>
        <begin position="43"/>
        <end position="66"/>
    </location>
</feature>
<evidence type="ECO:0000313" key="3">
    <source>
        <dbReference type="Proteomes" id="UP001489004"/>
    </source>
</evidence>
<organism evidence="2 3">
    <name type="scientific">[Myrmecia] bisecta</name>
    <dbReference type="NCBI Taxonomy" id="41462"/>
    <lineage>
        <taxon>Eukaryota</taxon>
        <taxon>Viridiplantae</taxon>
        <taxon>Chlorophyta</taxon>
        <taxon>core chlorophytes</taxon>
        <taxon>Trebouxiophyceae</taxon>
        <taxon>Trebouxiales</taxon>
        <taxon>Trebouxiaceae</taxon>
        <taxon>Myrmecia</taxon>
    </lineage>
</organism>
<keyword evidence="1" id="KW-1133">Transmembrane helix</keyword>
<keyword evidence="1" id="KW-0812">Transmembrane</keyword>
<accession>A0AAW1PM17</accession>
<feature type="transmembrane region" description="Helical" evidence="1">
    <location>
        <begin position="12"/>
        <end position="31"/>
    </location>
</feature>
<keyword evidence="3" id="KW-1185">Reference proteome</keyword>
<proteinExistence type="predicted"/>
<name>A0AAW1PM17_9CHLO</name>
<gene>
    <name evidence="2" type="ORF">WJX72_007552</name>
</gene>
<sequence length="86" mass="9287">MFNEHAQWGYSAADVLTVLGMLVALIVFLAGNSHVHARLPTLITSQALNSLFAIVMGATSIGGTVVRDTQKNDLLYLKNSWELPSS</sequence>
<comment type="caution">
    <text evidence="2">The sequence shown here is derived from an EMBL/GenBank/DDBJ whole genome shotgun (WGS) entry which is preliminary data.</text>
</comment>
<dbReference type="Proteomes" id="UP001489004">
    <property type="component" value="Unassembled WGS sequence"/>
</dbReference>
<dbReference type="AlphaFoldDB" id="A0AAW1PM17"/>
<reference evidence="2 3" key="1">
    <citation type="journal article" date="2024" name="Nat. Commun.">
        <title>Phylogenomics reveals the evolutionary origins of lichenization in chlorophyte algae.</title>
        <authorList>
            <person name="Puginier C."/>
            <person name="Libourel C."/>
            <person name="Otte J."/>
            <person name="Skaloud P."/>
            <person name="Haon M."/>
            <person name="Grisel S."/>
            <person name="Petersen M."/>
            <person name="Berrin J.G."/>
            <person name="Delaux P.M."/>
            <person name="Dal Grande F."/>
            <person name="Keller J."/>
        </authorList>
    </citation>
    <scope>NUCLEOTIDE SEQUENCE [LARGE SCALE GENOMIC DNA]</scope>
    <source>
        <strain evidence="2 3">SAG 2043</strain>
    </source>
</reference>
<keyword evidence="1" id="KW-0472">Membrane</keyword>
<evidence type="ECO:0000313" key="2">
    <source>
        <dbReference type="EMBL" id="KAK9808994.1"/>
    </source>
</evidence>
<dbReference type="EMBL" id="JALJOR010000011">
    <property type="protein sequence ID" value="KAK9808994.1"/>
    <property type="molecule type" value="Genomic_DNA"/>
</dbReference>